<keyword evidence="2" id="KW-1185">Reference proteome</keyword>
<gene>
    <name evidence="1" type="ORF">DDZ16_03230</name>
</gene>
<organism evidence="1 2">
    <name type="scientific">Marinilabilia rubra</name>
    <dbReference type="NCBI Taxonomy" id="2162893"/>
    <lineage>
        <taxon>Bacteria</taxon>
        <taxon>Pseudomonadati</taxon>
        <taxon>Bacteroidota</taxon>
        <taxon>Bacteroidia</taxon>
        <taxon>Marinilabiliales</taxon>
        <taxon>Marinilabiliaceae</taxon>
        <taxon>Marinilabilia</taxon>
    </lineage>
</organism>
<reference evidence="1 2" key="1">
    <citation type="submission" date="2018-05" db="EMBL/GenBank/DDBJ databases">
        <title>Marinilabilia rubrum sp. nov., isolated from saltern sediment.</title>
        <authorList>
            <person name="Zhang R."/>
        </authorList>
    </citation>
    <scope>NUCLEOTIDE SEQUENCE [LARGE SCALE GENOMIC DNA]</scope>
    <source>
        <strain evidence="1 2">WTE16</strain>
    </source>
</reference>
<dbReference type="Proteomes" id="UP000244956">
    <property type="component" value="Unassembled WGS sequence"/>
</dbReference>
<sequence>MSHPDLDLSLTSEVPFYLVSMPEFIDDIQIINKTGIHRYFQLLDSNKLDQFKESFTFKDLFKKDFDQFIQPYQ</sequence>
<dbReference type="RefSeq" id="WP_109262996.1">
    <property type="nucleotide sequence ID" value="NZ_QEWP01000002.1"/>
</dbReference>
<protein>
    <submittedName>
        <fullName evidence="1">Uncharacterized protein</fullName>
    </submittedName>
</protein>
<proteinExistence type="predicted"/>
<comment type="caution">
    <text evidence="1">The sequence shown here is derived from an EMBL/GenBank/DDBJ whole genome shotgun (WGS) entry which is preliminary data.</text>
</comment>
<accession>A0A2U2BC22</accession>
<dbReference type="EMBL" id="QEWP01000002">
    <property type="protein sequence ID" value="PWE00624.1"/>
    <property type="molecule type" value="Genomic_DNA"/>
</dbReference>
<dbReference type="AlphaFoldDB" id="A0A2U2BC22"/>
<evidence type="ECO:0000313" key="2">
    <source>
        <dbReference type="Proteomes" id="UP000244956"/>
    </source>
</evidence>
<name>A0A2U2BC22_9BACT</name>
<evidence type="ECO:0000313" key="1">
    <source>
        <dbReference type="EMBL" id="PWE00624.1"/>
    </source>
</evidence>